<evidence type="ECO:0000256" key="3">
    <source>
        <dbReference type="ARBA" id="ARBA00022722"/>
    </source>
</evidence>
<comment type="similarity">
    <text evidence="7 8">Belongs to the PINc/VapC protein family.</text>
</comment>
<dbReference type="HAMAP" id="MF_00265">
    <property type="entry name" value="VapC_Nob1"/>
    <property type="match status" value="1"/>
</dbReference>
<dbReference type="EC" id="3.1.-.-" evidence="8"/>
<keyword evidence="2 8" id="KW-1277">Toxin-antitoxin system</keyword>
<evidence type="ECO:0000256" key="8">
    <source>
        <dbReference type="HAMAP-Rule" id="MF_00265"/>
    </source>
</evidence>
<evidence type="ECO:0000259" key="9">
    <source>
        <dbReference type="Pfam" id="PF01850"/>
    </source>
</evidence>
<proteinExistence type="inferred from homology"/>
<dbReference type="PANTHER" id="PTHR33653:SF1">
    <property type="entry name" value="RIBONUCLEASE VAPC2"/>
    <property type="match status" value="1"/>
</dbReference>
<dbReference type="EMBL" id="JAVRQI010000016">
    <property type="protein sequence ID" value="MDT1063951.1"/>
    <property type="molecule type" value="Genomic_DNA"/>
</dbReference>
<keyword evidence="8" id="KW-0800">Toxin</keyword>
<feature type="binding site" evidence="8">
    <location>
        <position position="5"/>
    </location>
    <ligand>
        <name>Mg(2+)</name>
        <dbReference type="ChEBI" id="CHEBI:18420"/>
    </ligand>
</feature>
<dbReference type="Pfam" id="PF01850">
    <property type="entry name" value="PIN"/>
    <property type="match status" value="1"/>
</dbReference>
<evidence type="ECO:0000256" key="5">
    <source>
        <dbReference type="ARBA" id="ARBA00022801"/>
    </source>
</evidence>
<gene>
    <name evidence="8" type="primary">vapC</name>
    <name evidence="10" type="ORF">RM190_18970</name>
</gene>
<name>A0ABU3EIP1_9RHOB</name>
<evidence type="ECO:0000313" key="10">
    <source>
        <dbReference type="EMBL" id="MDT1063951.1"/>
    </source>
</evidence>
<evidence type="ECO:0000256" key="2">
    <source>
        <dbReference type="ARBA" id="ARBA00022649"/>
    </source>
</evidence>
<dbReference type="InterPro" id="IPR022907">
    <property type="entry name" value="VapC_family"/>
</dbReference>
<dbReference type="InterPro" id="IPR029060">
    <property type="entry name" value="PIN-like_dom_sf"/>
</dbReference>
<keyword evidence="3 8" id="KW-0540">Nuclease</keyword>
<evidence type="ECO:0000313" key="11">
    <source>
        <dbReference type="Proteomes" id="UP001251085"/>
    </source>
</evidence>
<dbReference type="RefSeq" id="WP_311761038.1">
    <property type="nucleotide sequence ID" value="NZ_JAVRQI010000016.1"/>
</dbReference>
<keyword evidence="11" id="KW-1185">Reference proteome</keyword>
<comment type="caution">
    <text evidence="10">The sequence shown here is derived from an EMBL/GenBank/DDBJ whole genome shotgun (WGS) entry which is preliminary data.</text>
</comment>
<dbReference type="InterPro" id="IPR002716">
    <property type="entry name" value="PIN_dom"/>
</dbReference>
<keyword evidence="4 8" id="KW-0479">Metal-binding</keyword>
<feature type="binding site" evidence="8">
    <location>
        <position position="100"/>
    </location>
    <ligand>
        <name>Mg(2+)</name>
        <dbReference type="ChEBI" id="CHEBI:18420"/>
    </ligand>
</feature>
<evidence type="ECO:0000256" key="7">
    <source>
        <dbReference type="ARBA" id="ARBA00038093"/>
    </source>
</evidence>
<dbReference type="Gene3D" id="3.40.50.1010">
    <property type="entry name" value="5'-nuclease"/>
    <property type="match status" value="1"/>
</dbReference>
<dbReference type="CDD" id="cd18746">
    <property type="entry name" value="PIN_VapC4-5_FitB-like"/>
    <property type="match status" value="1"/>
</dbReference>
<keyword evidence="5 8" id="KW-0378">Hydrolase</keyword>
<evidence type="ECO:0000256" key="6">
    <source>
        <dbReference type="ARBA" id="ARBA00022842"/>
    </source>
</evidence>
<dbReference type="Proteomes" id="UP001251085">
    <property type="component" value="Unassembled WGS sequence"/>
</dbReference>
<protein>
    <recommendedName>
        <fullName evidence="8">Ribonuclease VapC</fullName>
        <shortName evidence="8">RNase VapC</shortName>
        <ecNumber evidence="8">3.1.-.-</ecNumber>
    </recommendedName>
    <alternativeName>
        <fullName evidence="8">Toxin VapC</fullName>
    </alternativeName>
</protein>
<comment type="function">
    <text evidence="8">Toxic component of a toxin-antitoxin (TA) system. An RNase.</text>
</comment>
<accession>A0ABU3EIP1</accession>
<evidence type="ECO:0000256" key="1">
    <source>
        <dbReference type="ARBA" id="ARBA00001946"/>
    </source>
</evidence>
<dbReference type="PANTHER" id="PTHR33653">
    <property type="entry name" value="RIBONUCLEASE VAPC2"/>
    <property type="match status" value="1"/>
</dbReference>
<sequence>MLILDTNVLSALRRPERSPQIQSWLSRQDEATVYLSVITVGEIERGIARQETTNPAFARDLRDWLTRTVTMFSDRLLPFGAAEAQIWGRLSARIGHNGADLLIAATAIAHDATVVTGNIADFQPSGCRLLDPFGEYPA</sequence>
<organism evidence="10 11">
    <name type="scientific">Paracoccus broussonetiae</name>
    <dbReference type="NCBI Taxonomy" id="3075834"/>
    <lineage>
        <taxon>Bacteria</taxon>
        <taxon>Pseudomonadati</taxon>
        <taxon>Pseudomonadota</taxon>
        <taxon>Alphaproteobacteria</taxon>
        <taxon>Rhodobacterales</taxon>
        <taxon>Paracoccaceae</taxon>
        <taxon>Paracoccus</taxon>
    </lineage>
</organism>
<dbReference type="InterPro" id="IPR050556">
    <property type="entry name" value="Type_II_TA_system_RNase"/>
</dbReference>
<feature type="domain" description="PIN" evidence="9">
    <location>
        <begin position="3"/>
        <end position="118"/>
    </location>
</feature>
<dbReference type="SUPFAM" id="SSF88723">
    <property type="entry name" value="PIN domain-like"/>
    <property type="match status" value="1"/>
</dbReference>
<reference evidence="11" key="1">
    <citation type="submission" date="2023-07" db="EMBL/GenBank/DDBJ databases">
        <title>Characterization of two Paracoccaceae strains isolated from Phycosphere and proposal of Xinfangfangia lacusdiani sp. nov.</title>
        <authorList>
            <person name="Deng Y."/>
            <person name="Zhang Y.Q."/>
        </authorList>
    </citation>
    <scope>NUCLEOTIDE SEQUENCE [LARGE SCALE GENOMIC DNA]</scope>
    <source>
        <strain evidence="11">CPCC 101403</strain>
    </source>
</reference>
<comment type="cofactor">
    <cofactor evidence="1 8">
        <name>Mg(2+)</name>
        <dbReference type="ChEBI" id="CHEBI:18420"/>
    </cofactor>
</comment>
<evidence type="ECO:0000256" key="4">
    <source>
        <dbReference type="ARBA" id="ARBA00022723"/>
    </source>
</evidence>
<keyword evidence="6 8" id="KW-0460">Magnesium</keyword>